<dbReference type="Pfam" id="PF26147">
    <property type="entry name" value="AB_HYDROLASE_YMC0-YMC35"/>
    <property type="match status" value="1"/>
</dbReference>
<dbReference type="SUPFAM" id="SSF53474">
    <property type="entry name" value="alpha/beta-Hydrolases"/>
    <property type="match status" value="1"/>
</dbReference>
<evidence type="ECO:0000256" key="1">
    <source>
        <dbReference type="SAM" id="MobiDB-lite"/>
    </source>
</evidence>
<evidence type="ECO:0000313" key="4">
    <source>
        <dbReference type="EMBL" id="RCI04703.1"/>
    </source>
</evidence>
<dbReference type="InterPro" id="IPR058933">
    <property type="entry name" value="YMC020W-like_ab_hydrolase"/>
</dbReference>
<comment type="caution">
    <text evidence="4">The sequence shown here is derived from an EMBL/GenBank/DDBJ whole genome shotgun (WGS) entry which is preliminary data.</text>
</comment>
<dbReference type="InterPro" id="IPR058934">
    <property type="entry name" value="YMC020W-like"/>
</dbReference>
<feature type="compositionally biased region" description="Low complexity" evidence="1">
    <location>
        <begin position="663"/>
        <end position="677"/>
    </location>
</feature>
<dbReference type="CDD" id="cd00519">
    <property type="entry name" value="Lipase_3"/>
    <property type="match status" value="1"/>
</dbReference>
<dbReference type="Gene3D" id="3.40.50.1820">
    <property type="entry name" value="alpha/beta hydrolase"/>
    <property type="match status" value="1"/>
</dbReference>
<name>A0A367KR77_RHIST</name>
<dbReference type="InterPro" id="IPR002921">
    <property type="entry name" value="Fungal_lipase-type"/>
</dbReference>
<keyword evidence="5" id="KW-1185">Reference proteome</keyword>
<feature type="domain" description="Fungal lipase-type" evidence="2">
    <location>
        <begin position="453"/>
        <end position="589"/>
    </location>
</feature>
<evidence type="ECO:0000259" key="3">
    <source>
        <dbReference type="Pfam" id="PF26147"/>
    </source>
</evidence>
<sequence length="1395" mass="158863">MGSQQYFSSRSKHTNGNWNEGFLFTVSFHNQLFDIIELDLYDKRTKWRTKMRHIGKAKLKIGQLKNRDQVFITFLPMYEYHVKRYLPAHIQLPHTFLKSHMPNMSMPKLKQYYTKKQQDHPGEEEEDLFDLPAYQLHPSHNKHSMTPFIGSIQIRVRYTYQLDNTAHDTLSPFHLNHQNLSVSTFLSLENPSIYTTDSSHSGSSNSTFLNNYRDVAAEPNPVTANKRQSQMQPQSDSTVDLMFHNNLDLQQTNVDFPKMDGENKKKEEEVSDTASIKSHNFGDKNFAFKWINESFEEVALSHPSLDRMIGLVVSPQTRILLRAVVKMFNAFGQGFKITILQLLSSLTLLQNFYAEIPREPPAEKITDLKFFDESYYFLGHAIIAYGWRGISYLGDYAKYLKDVVKTKSNKEAIVRYLKIPPEDLLGYEYGLRKGAVFQPSYFVSYDQVHEAVVLGIRGTWSLYDCITDLVCEYKPWKGGLVHSGLLASAQWFFTRIIPQIFIYVREQKTRPVSSFIITGHSLGAGTAAILTMMVADHLDQLRELSHNPDFKVRCYGYAPVACASLDLCEKYKEYINSFVCHDDLVARLSYGAASCAKELIMDSVIAVDGLGGSNKVNTNSDLRKECFDILQARRKEIYHGKEPRYPLLYVPGCVYQFRRQSNPLPKKTPTQPLPGTTNRRKLSVSSASEPILPTKKEEGGTFTLHRSSPKISEEVYISKTCLEDHQVVTYLNAFQTARQDCMRQDAALLPSVKPTTVNVVVDDSSLYEKEEIHSAASLSLSFELNKPITSQSEALHKPDVPNRRQSLLLHSPKVAPDTFSTSVSANGNVMFFKEEEIDSPTAIDCLTKEIVRLENDAATHQPANNDLCQQEVPIDPACDKQGLLTWVKRLRSKERLSPEKIERNDSSIDIHLLQGNELYKAKSKTDTIRLSPSNASLKKQDNQVLPPFNSLFIQQPMFIQRENNLVVKAINAVNSILVPPKEDLITSHWIAKKMKDKFSHFVQDIKSLDQDKNLEDKRIVIIGVHGWFPMKLVRSMIGEPTGTSIKFCEQTAAAIQQYFKTEHQVTLPHHAITLVPLEGEGKVQDRVQELYEKLVNNYKWLEAVSSADIIFWATHSQGTPVSVMLLKMLLERGHIHTIRQSVCVLAMAGISQGPFPALKGSLIVKYFEADAARELFEFMDSDSSISKKYHQALIYILNCNIKMVMTGSMQDQVVPLHSAVMSNLNHPSILRYIYIDGHFYSSDDFLVQLVVFALQLRNLGLSDHGLLVHLSEVLAGNIYVIEGGHSTIYEELNVYMTAVKYMFESSPFGNYARHTVTTPTSQEAVIEPFQAKQNQNPYYIPWVMRGICSDPSIILNNNLKNELKNLFELFNHWNPASNKLKELKFKLEPLKTFKL</sequence>
<dbReference type="GO" id="GO:0006629">
    <property type="term" value="P:lipid metabolic process"/>
    <property type="evidence" value="ECO:0007669"/>
    <property type="project" value="InterPro"/>
</dbReference>
<organism evidence="4 5">
    <name type="scientific">Rhizopus stolonifer</name>
    <name type="common">Rhizopus nigricans</name>
    <dbReference type="NCBI Taxonomy" id="4846"/>
    <lineage>
        <taxon>Eukaryota</taxon>
        <taxon>Fungi</taxon>
        <taxon>Fungi incertae sedis</taxon>
        <taxon>Mucoromycota</taxon>
        <taxon>Mucoromycotina</taxon>
        <taxon>Mucoromycetes</taxon>
        <taxon>Mucorales</taxon>
        <taxon>Mucorineae</taxon>
        <taxon>Rhizopodaceae</taxon>
        <taxon>Rhizopus</taxon>
    </lineage>
</organism>
<proteinExistence type="predicted"/>
<dbReference type="PANTHER" id="PTHR47349:SF1">
    <property type="entry name" value="AER328WP"/>
    <property type="match status" value="1"/>
</dbReference>
<dbReference type="OrthoDB" id="438440at2759"/>
<feature type="region of interest" description="Disordered" evidence="1">
    <location>
        <begin position="660"/>
        <end position="687"/>
    </location>
</feature>
<evidence type="ECO:0000259" key="2">
    <source>
        <dbReference type="Pfam" id="PF01764"/>
    </source>
</evidence>
<dbReference type="Pfam" id="PF01764">
    <property type="entry name" value="Lipase_3"/>
    <property type="match status" value="1"/>
</dbReference>
<dbReference type="Proteomes" id="UP000253551">
    <property type="component" value="Unassembled WGS sequence"/>
</dbReference>
<reference evidence="4 5" key="1">
    <citation type="journal article" date="2018" name="G3 (Bethesda)">
        <title>Phylogenetic and Phylogenomic Definition of Rhizopus Species.</title>
        <authorList>
            <person name="Gryganskyi A.P."/>
            <person name="Golan J."/>
            <person name="Dolatabadi S."/>
            <person name="Mondo S."/>
            <person name="Robb S."/>
            <person name="Idnurm A."/>
            <person name="Muszewska A."/>
            <person name="Steczkiewicz K."/>
            <person name="Masonjones S."/>
            <person name="Liao H.L."/>
            <person name="Gajdeczka M.T."/>
            <person name="Anike F."/>
            <person name="Vuek A."/>
            <person name="Anishchenko I.M."/>
            <person name="Voigt K."/>
            <person name="de Hoog G.S."/>
            <person name="Smith M.E."/>
            <person name="Heitman J."/>
            <person name="Vilgalys R."/>
            <person name="Stajich J.E."/>
        </authorList>
    </citation>
    <scope>NUCLEOTIDE SEQUENCE [LARGE SCALE GENOMIC DNA]</scope>
    <source>
        <strain evidence="4 5">LSU 92-RS-03</strain>
    </source>
</reference>
<protein>
    <submittedName>
        <fullName evidence="4">Uncharacterized protein</fullName>
    </submittedName>
</protein>
<dbReference type="PANTHER" id="PTHR47349">
    <property type="entry name" value="CHROMOSOME 8, WHOLE GENOME SHOTGUN SEQUENCE"/>
    <property type="match status" value="1"/>
</dbReference>
<dbReference type="EMBL" id="PJQM01000602">
    <property type="protein sequence ID" value="RCI04703.1"/>
    <property type="molecule type" value="Genomic_DNA"/>
</dbReference>
<evidence type="ECO:0000313" key="5">
    <source>
        <dbReference type="Proteomes" id="UP000253551"/>
    </source>
</evidence>
<feature type="domain" description="YMC020W-like alpha/beta hydrolase" evidence="3">
    <location>
        <begin position="1014"/>
        <end position="1348"/>
    </location>
</feature>
<accession>A0A367KR77</accession>
<dbReference type="InterPro" id="IPR029058">
    <property type="entry name" value="AB_hydrolase_fold"/>
</dbReference>
<gene>
    <name evidence="4" type="ORF">CU098_010820</name>
</gene>